<protein>
    <submittedName>
        <fullName evidence="2">Uncharacterized protein</fullName>
    </submittedName>
</protein>
<reference evidence="2 3" key="1">
    <citation type="submission" date="2021-05" db="EMBL/GenBank/DDBJ databases">
        <title>Complete Genome Sequence of Latilactobacillus sp. Strain WDN19, a High D-Aspartate-producing Lactic Acid Bacterium Isolated from a Japanese Pickle.</title>
        <authorList>
            <person name="Kajitani K."/>
            <person name="Takahashi S."/>
        </authorList>
    </citation>
    <scope>NUCLEOTIDE SEQUENCE [LARGE SCALE GENOMIC DNA]</scope>
    <source>
        <strain evidence="2 3">WDN19</strain>
    </source>
</reference>
<proteinExistence type="predicted"/>
<accession>A0ABN6GKE6</accession>
<dbReference type="RefSeq" id="WP_221276431.1">
    <property type="nucleotide sequence ID" value="NZ_AP024685.1"/>
</dbReference>
<feature type="compositionally biased region" description="Basic and acidic residues" evidence="1">
    <location>
        <begin position="9"/>
        <end position="20"/>
    </location>
</feature>
<evidence type="ECO:0000313" key="3">
    <source>
        <dbReference type="Proteomes" id="UP000825100"/>
    </source>
</evidence>
<organism evidence="2 3">
    <name type="scientific">Latilactobacillus curvatus</name>
    <name type="common">Lactobacillus curvatus</name>
    <dbReference type="NCBI Taxonomy" id="28038"/>
    <lineage>
        <taxon>Bacteria</taxon>
        <taxon>Bacillati</taxon>
        <taxon>Bacillota</taxon>
        <taxon>Bacilli</taxon>
        <taxon>Lactobacillales</taxon>
        <taxon>Lactobacillaceae</taxon>
        <taxon>Latilactobacillus</taxon>
    </lineage>
</organism>
<keyword evidence="3" id="KW-1185">Reference proteome</keyword>
<evidence type="ECO:0000256" key="1">
    <source>
        <dbReference type="SAM" id="MobiDB-lite"/>
    </source>
</evidence>
<dbReference type="Proteomes" id="UP000825100">
    <property type="component" value="Chromosome"/>
</dbReference>
<evidence type="ECO:0000313" key="2">
    <source>
        <dbReference type="EMBL" id="BCX31312.1"/>
    </source>
</evidence>
<feature type="region of interest" description="Disordered" evidence="1">
    <location>
        <begin position="1"/>
        <end position="20"/>
    </location>
</feature>
<feature type="region of interest" description="Disordered" evidence="1">
    <location>
        <begin position="33"/>
        <end position="57"/>
    </location>
</feature>
<sequence length="57" mass="7016">MYYMNQGSYKKEPDWQSRSDARLEKWLKQKKIDEKRRSDERRILLQDNNHEKEGGAM</sequence>
<name>A0ABN6GKE6_LATCU</name>
<dbReference type="EMBL" id="AP024685">
    <property type="protein sequence ID" value="BCX31312.1"/>
    <property type="molecule type" value="Genomic_DNA"/>
</dbReference>
<gene>
    <name evidence="2" type="ORF">LTWDN19_18790</name>
</gene>